<organism evidence="1 2">
    <name type="scientific">Candidatus Wallbacteria bacterium HGW-Wallbacteria-1</name>
    <dbReference type="NCBI Taxonomy" id="2013854"/>
    <lineage>
        <taxon>Bacteria</taxon>
        <taxon>Candidatus Walliibacteriota</taxon>
    </lineage>
</organism>
<proteinExistence type="predicted"/>
<dbReference type="AlphaFoldDB" id="A0A2N1PKP0"/>
<name>A0A2N1PKP0_9BACT</name>
<comment type="caution">
    <text evidence="1">The sequence shown here is derived from an EMBL/GenBank/DDBJ whole genome shotgun (WGS) entry which is preliminary data.</text>
</comment>
<dbReference type="Proteomes" id="UP000233256">
    <property type="component" value="Unassembled WGS sequence"/>
</dbReference>
<accession>A0A2N1PKP0</accession>
<sequence>MAFETSEIAIHGFVSQGFLRSSSNNYMGNSEKGNFDFNEVGINFSTHLRDDLRVGLQVLSRDMGKQGNNDVGLDWAFGDFRWRDWMGFRFGKMKMPLNLHNETRDMDFLRTSILLPAGVYDETLRDMTQAFQGLDIYGNVPVGKIGNFDYDLYTGTINISKDGGLAKYFEDMELFSVENIDVNDFYGLKVKWNTQIEGLSLGFSKQKLDINMKGTLNPRLTLLFNPALATTPALPIPGYPAMPWLPVNMELTGNLKSEFEFIEYVKGSWTFSTEKWRIFAPYDLNPAVPAALRGTNPANRKGSYYSASYRHNRFFEWSYYYSKFEDFVPAANWGGNPDSYYYLKDDCVSLRYDAAENWLLKGEIHKMDGASLLLKVDNPAGRDNDWWLYAFKTTYSY</sequence>
<gene>
    <name evidence="1" type="ORF">CVV64_16825</name>
</gene>
<evidence type="ECO:0000313" key="2">
    <source>
        <dbReference type="Proteomes" id="UP000233256"/>
    </source>
</evidence>
<evidence type="ECO:0008006" key="3">
    <source>
        <dbReference type="Google" id="ProtNLM"/>
    </source>
</evidence>
<dbReference type="SUPFAM" id="SSF56935">
    <property type="entry name" value="Porins"/>
    <property type="match status" value="1"/>
</dbReference>
<reference evidence="1 2" key="1">
    <citation type="journal article" date="2017" name="ISME J.">
        <title>Potential for microbial H2 and metal transformations associated with novel bacteria and archaea in deep terrestrial subsurface sediments.</title>
        <authorList>
            <person name="Hernsdorf A.W."/>
            <person name="Amano Y."/>
            <person name="Miyakawa K."/>
            <person name="Ise K."/>
            <person name="Suzuki Y."/>
            <person name="Anantharaman K."/>
            <person name="Probst A."/>
            <person name="Burstein D."/>
            <person name="Thomas B.C."/>
            <person name="Banfield J.F."/>
        </authorList>
    </citation>
    <scope>NUCLEOTIDE SEQUENCE [LARGE SCALE GENOMIC DNA]</scope>
    <source>
        <strain evidence="1">HGW-Wallbacteria-1</strain>
    </source>
</reference>
<dbReference type="EMBL" id="PGXC01000031">
    <property type="protein sequence ID" value="PKK88908.1"/>
    <property type="molecule type" value="Genomic_DNA"/>
</dbReference>
<evidence type="ECO:0000313" key="1">
    <source>
        <dbReference type="EMBL" id="PKK88908.1"/>
    </source>
</evidence>
<protein>
    <recommendedName>
        <fullName evidence="3">TonB-dependent receptor-like beta-barrel domain-containing protein</fullName>
    </recommendedName>
</protein>